<protein>
    <submittedName>
        <fullName evidence="2">Uncharacterized protein</fullName>
    </submittedName>
</protein>
<evidence type="ECO:0000313" key="2">
    <source>
        <dbReference type="EMBL" id="CAC5368795.1"/>
    </source>
</evidence>
<gene>
    <name evidence="2" type="ORF">MCOR_8237</name>
</gene>
<evidence type="ECO:0000256" key="1">
    <source>
        <dbReference type="SAM" id="MobiDB-lite"/>
    </source>
</evidence>
<feature type="compositionally biased region" description="Polar residues" evidence="1">
    <location>
        <begin position="190"/>
        <end position="199"/>
    </location>
</feature>
<feature type="region of interest" description="Disordered" evidence="1">
    <location>
        <begin position="147"/>
        <end position="199"/>
    </location>
</feature>
<proteinExistence type="predicted"/>
<dbReference type="EMBL" id="CACVKT020001498">
    <property type="protein sequence ID" value="CAC5368795.1"/>
    <property type="molecule type" value="Genomic_DNA"/>
</dbReference>
<feature type="compositionally biased region" description="Basic and acidic residues" evidence="1">
    <location>
        <begin position="163"/>
        <end position="172"/>
    </location>
</feature>
<organism evidence="2 3">
    <name type="scientific">Mytilus coruscus</name>
    <name type="common">Sea mussel</name>
    <dbReference type="NCBI Taxonomy" id="42192"/>
    <lineage>
        <taxon>Eukaryota</taxon>
        <taxon>Metazoa</taxon>
        <taxon>Spiralia</taxon>
        <taxon>Lophotrochozoa</taxon>
        <taxon>Mollusca</taxon>
        <taxon>Bivalvia</taxon>
        <taxon>Autobranchia</taxon>
        <taxon>Pteriomorphia</taxon>
        <taxon>Mytilida</taxon>
        <taxon>Mytiloidea</taxon>
        <taxon>Mytilidae</taxon>
        <taxon>Mytilinae</taxon>
        <taxon>Mytilus</taxon>
    </lineage>
</organism>
<dbReference type="AlphaFoldDB" id="A0A6J8AIN5"/>
<feature type="region of interest" description="Disordered" evidence="1">
    <location>
        <begin position="92"/>
        <end position="130"/>
    </location>
</feature>
<keyword evidence="3" id="KW-1185">Reference proteome</keyword>
<reference evidence="2 3" key="1">
    <citation type="submission" date="2020-06" db="EMBL/GenBank/DDBJ databases">
        <authorList>
            <person name="Li R."/>
            <person name="Bekaert M."/>
        </authorList>
    </citation>
    <scope>NUCLEOTIDE SEQUENCE [LARGE SCALE GENOMIC DNA]</scope>
    <source>
        <strain evidence="3">wild</strain>
    </source>
</reference>
<name>A0A6J8AIN5_MYTCO</name>
<dbReference type="Proteomes" id="UP000507470">
    <property type="component" value="Unassembled WGS sequence"/>
</dbReference>
<sequence length="199" mass="22950">MNRLMQEQSNEQQYVYYTYTCQQTRNPTSQARSSHLINQSDARHRTNAKYYNDKRNLNLTAKHSTNKIHVACQSHKNIQHNDESVVHNGVAKETTKEEPQQSSQLRENDTKKSKQGGPKNELQYKTRQPIASGIEKVEATAKNHLETANIHKDKSNTGNSQNNKEHFLEHGRASTNKGTKRRSLYEHSMNKTQSQISYI</sequence>
<evidence type="ECO:0000313" key="3">
    <source>
        <dbReference type="Proteomes" id="UP000507470"/>
    </source>
</evidence>
<accession>A0A6J8AIN5</accession>